<keyword evidence="4" id="KW-1185">Reference proteome</keyword>
<dbReference type="RefSeq" id="WP_014159115.1">
    <property type="nucleotide sequence ID" value="NC_016147.2"/>
</dbReference>
<dbReference type="PROSITE" id="PS51257">
    <property type="entry name" value="PROKAR_LIPOPROTEIN"/>
    <property type="match status" value="1"/>
</dbReference>
<evidence type="ECO:0000313" key="4">
    <source>
        <dbReference type="Proteomes" id="UP000005870"/>
    </source>
</evidence>
<protein>
    <recommendedName>
        <fullName evidence="5">DUF3828 domain-containing protein</fullName>
    </recommendedName>
</protein>
<feature type="region of interest" description="Disordered" evidence="1">
    <location>
        <begin position="287"/>
        <end position="312"/>
    </location>
</feature>
<evidence type="ECO:0000313" key="3">
    <source>
        <dbReference type="EMBL" id="AER54937.1"/>
    </source>
</evidence>
<name>G7UTN6_PSEUP</name>
<dbReference type="eggNOG" id="ENOG5030SZG">
    <property type="taxonomic scope" value="Bacteria"/>
</dbReference>
<dbReference type="AlphaFoldDB" id="G7UTN6"/>
<feature type="compositionally biased region" description="Pro residues" evidence="1">
    <location>
        <begin position="289"/>
        <end position="301"/>
    </location>
</feature>
<reference evidence="3 4" key="1">
    <citation type="journal article" date="2012" name="J. Bacteriol.">
        <title>Complete Genome Sequence of the BTEX-Degrading Bacterium Pseudoxanthomonas spadix BD-a59.</title>
        <authorList>
            <person name="Lee S.H."/>
            <person name="Jin H.M."/>
            <person name="Lee H.J."/>
            <person name="Kim J.M."/>
            <person name="Jeon C.O."/>
        </authorList>
    </citation>
    <scope>NUCLEOTIDE SEQUENCE [LARGE SCALE GENOMIC DNA]</scope>
    <source>
        <strain evidence="3 4">BD-a59</strain>
    </source>
</reference>
<evidence type="ECO:0000256" key="1">
    <source>
        <dbReference type="SAM" id="MobiDB-lite"/>
    </source>
</evidence>
<evidence type="ECO:0008006" key="5">
    <source>
        <dbReference type="Google" id="ProtNLM"/>
    </source>
</evidence>
<feature type="chain" id="PRO_5003504351" description="DUF3828 domain-containing protein" evidence="2">
    <location>
        <begin position="21"/>
        <end position="312"/>
    </location>
</feature>
<organism evidence="3 4">
    <name type="scientific">Pseudoxanthomonas spadix (strain BD-a59)</name>
    <dbReference type="NCBI Taxonomy" id="1045855"/>
    <lineage>
        <taxon>Bacteria</taxon>
        <taxon>Pseudomonadati</taxon>
        <taxon>Pseudomonadota</taxon>
        <taxon>Gammaproteobacteria</taxon>
        <taxon>Lysobacterales</taxon>
        <taxon>Lysobacteraceae</taxon>
        <taxon>Pseudoxanthomonas</taxon>
    </lineage>
</organism>
<gene>
    <name evidence="3" type="ordered locus">DSC_01420</name>
</gene>
<proteinExistence type="predicted"/>
<evidence type="ECO:0000256" key="2">
    <source>
        <dbReference type="SAM" id="SignalP"/>
    </source>
</evidence>
<sequence>MHLAQRITAAVFACALVALVACHPGQAPQVAATPDGPAATVRQLAQLLRHNDLSGFARAAVPAQDYRTFSDAWQQDLSRWPLSELPLPDKLVPMLAALSANDAERQLGQDYDRHLAGQTADLRNAAQTLGLFVGQYVRNQGDFNPGQRAHLAQVVPVLAAWAQSAPLADAARAHTALRTLVAAARTTGIDSDADLKAAGMEASLRQLQPFLAAFTGVLSDYGLSLADSLDKLQTGTVTEKDGLAMVAVTYPLAGKPIQLTVTLRRQADRWYVADYMDQAEDLRKLLRQTPPPAPDPAPPQAPLQADGKVAAQ</sequence>
<dbReference type="HOGENOM" id="CLU_037956_0_0_6"/>
<dbReference type="Proteomes" id="UP000005870">
    <property type="component" value="Chromosome"/>
</dbReference>
<dbReference type="KEGG" id="psd:DSC_01420"/>
<keyword evidence="2" id="KW-0732">Signal</keyword>
<accession>G7UTN6</accession>
<dbReference type="OrthoDB" id="6194714at2"/>
<feature type="signal peptide" evidence="2">
    <location>
        <begin position="1"/>
        <end position="20"/>
    </location>
</feature>
<dbReference type="STRING" id="1045855.DSC_01420"/>
<dbReference type="EMBL" id="CP003093">
    <property type="protein sequence ID" value="AER54937.1"/>
    <property type="molecule type" value="Genomic_DNA"/>
</dbReference>